<keyword evidence="4" id="KW-0689">Ribosomal protein</keyword>
<reference evidence="8" key="1">
    <citation type="submission" date="2020-05" db="EMBL/GenBank/DDBJ databases">
        <title>Phylogenomic resolution of chytrid fungi.</title>
        <authorList>
            <person name="Stajich J.E."/>
            <person name="Amses K."/>
            <person name="Simmons R."/>
            <person name="Seto K."/>
            <person name="Myers J."/>
            <person name="Bonds A."/>
            <person name="Quandt C.A."/>
            <person name="Barry K."/>
            <person name="Liu P."/>
            <person name="Grigoriev I."/>
            <person name="Longcore J.E."/>
            <person name="James T.Y."/>
        </authorList>
    </citation>
    <scope>NUCLEOTIDE SEQUENCE</scope>
    <source>
        <strain evidence="8">JEL0476</strain>
    </source>
</reference>
<evidence type="ECO:0000256" key="7">
    <source>
        <dbReference type="ARBA" id="ARBA00035140"/>
    </source>
</evidence>
<accession>A0AAD5U481</accession>
<dbReference type="SUPFAM" id="SSF52540">
    <property type="entry name" value="P-loop containing nucleoside triphosphate hydrolases"/>
    <property type="match status" value="1"/>
</dbReference>
<dbReference type="InterPro" id="IPR019368">
    <property type="entry name" value="Ribosomal_mS29"/>
</dbReference>
<keyword evidence="5" id="KW-0496">Mitochondrion</keyword>
<organism evidence="8 9">
    <name type="scientific">Clydaea vesicula</name>
    <dbReference type="NCBI Taxonomy" id="447962"/>
    <lineage>
        <taxon>Eukaryota</taxon>
        <taxon>Fungi</taxon>
        <taxon>Fungi incertae sedis</taxon>
        <taxon>Chytridiomycota</taxon>
        <taxon>Chytridiomycota incertae sedis</taxon>
        <taxon>Chytridiomycetes</taxon>
        <taxon>Lobulomycetales</taxon>
        <taxon>Lobulomycetaceae</taxon>
        <taxon>Clydaea</taxon>
    </lineage>
</organism>
<protein>
    <recommendedName>
        <fullName evidence="7">Small ribosomal subunit protein mS29</fullName>
    </recommendedName>
</protein>
<evidence type="ECO:0000256" key="3">
    <source>
        <dbReference type="ARBA" id="ARBA00022946"/>
    </source>
</evidence>
<comment type="subcellular location">
    <subcellularLocation>
        <location evidence="1">Mitochondrion</location>
    </subcellularLocation>
</comment>
<evidence type="ECO:0000256" key="6">
    <source>
        <dbReference type="ARBA" id="ARBA00023274"/>
    </source>
</evidence>
<dbReference type="PANTHER" id="PTHR12810">
    <property type="entry name" value="MITOCHONDRIAL 28S RIBOSOMAL PROTEIN S29"/>
    <property type="match status" value="1"/>
</dbReference>
<dbReference type="EMBL" id="JADGJW010000180">
    <property type="protein sequence ID" value="KAJ3222333.1"/>
    <property type="molecule type" value="Genomic_DNA"/>
</dbReference>
<evidence type="ECO:0000313" key="9">
    <source>
        <dbReference type="Proteomes" id="UP001211065"/>
    </source>
</evidence>
<dbReference type="GO" id="GO:0005763">
    <property type="term" value="C:mitochondrial small ribosomal subunit"/>
    <property type="evidence" value="ECO:0007669"/>
    <property type="project" value="TreeGrafter"/>
</dbReference>
<evidence type="ECO:0000256" key="1">
    <source>
        <dbReference type="ARBA" id="ARBA00004173"/>
    </source>
</evidence>
<evidence type="ECO:0000256" key="4">
    <source>
        <dbReference type="ARBA" id="ARBA00022980"/>
    </source>
</evidence>
<dbReference type="PANTHER" id="PTHR12810:SF0">
    <property type="entry name" value="SMALL RIBOSOMAL SUBUNIT PROTEIN MS29"/>
    <property type="match status" value="1"/>
</dbReference>
<proteinExistence type="inferred from homology"/>
<keyword evidence="6" id="KW-0687">Ribonucleoprotein</keyword>
<dbReference type="Proteomes" id="UP001211065">
    <property type="component" value="Unassembled WGS sequence"/>
</dbReference>
<comment type="caution">
    <text evidence="8">The sequence shown here is derived from an EMBL/GenBank/DDBJ whole genome shotgun (WGS) entry which is preliminary data.</text>
</comment>
<evidence type="ECO:0000256" key="5">
    <source>
        <dbReference type="ARBA" id="ARBA00023128"/>
    </source>
</evidence>
<dbReference type="AlphaFoldDB" id="A0AAD5U481"/>
<evidence type="ECO:0000313" key="8">
    <source>
        <dbReference type="EMBL" id="KAJ3222333.1"/>
    </source>
</evidence>
<dbReference type="Pfam" id="PF10236">
    <property type="entry name" value="DAP3"/>
    <property type="match status" value="2"/>
</dbReference>
<dbReference type="InterPro" id="IPR027417">
    <property type="entry name" value="P-loop_NTPase"/>
</dbReference>
<keyword evidence="3" id="KW-0809">Transit peptide</keyword>
<keyword evidence="9" id="KW-1185">Reference proteome</keyword>
<sequence>MSVPSFKLSVNHFFPQQKLITKNLLKLVSKTNSILNNENFKSKALVLTGKAGIGKSTLLFQQEAFFKKNGWTTFNLSNLNSWVNGTQPYENKKPLVRQAELELNVLQNNFLQKEKPEEHDGIVGLRKFFDKLKESPSDRSPVLLSIDDFNAFFCSTEYYEDGKAMKSSRLALIKFFEDIINEGIPNGVIVASLTSSPNFKNSQLPNNLKKPLWTFQALSEAEKKPNSTFDILNKANHNSTVKFENFFVEECLDERQVQLLLNETNFLTEKENYTRIWTLSGGNPRKVLSLI</sequence>
<comment type="similarity">
    <text evidence="2">Belongs to the mitochondrion-specific ribosomal protein mS29 family.</text>
</comment>
<name>A0AAD5U481_9FUNG</name>
<dbReference type="GO" id="GO:0003735">
    <property type="term" value="F:structural constituent of ribosome"/>
    <property type="evidence" value="ECO:0007669"/>
    <property type="project" value="TreeGrafter"/>
</dbReference>
<gene>
    <name evidence="8" type="ORF">HK099_002435</name>
</gene>
<evidence type="ECO:0000256" key="2">
    <source>
        <dbReference type="ARBA" id="ARBA00009863"/>
    </source>
</evidence>